<dbReference type="GO" id="GO:0000062">
    <property type="term" value="F:fatty-acyl-CoA binding"/>
    <property type="evidence" value="ECO:0007669"/>
    <property type="project" value="InterPro"/>
</dbReference>
<evidence type="ECO:0000259" key="3">
    <source>
        <dbReference type="PROSITE" id="PS51228"/>
    </source>
</evidence>
<dbReference type="Pfam" id="PF00887">
    <property type="entry name" value="ACBP"/>
    <property type="match status" value="1"/>
</dbReference>
<dbReference type="InterPro" id="IPR014352">
    <property type="entry name" value="FERM/acyl-CoA-bd_prot_sf"/>
</dbReference>
<evidence type="ECO:0000256" key="1">
    <source>
        <dbReference type="ARBA" id="ARBA00005567"/>
    </source>
</evidence>
<sequence length="211" mass="23352">MAREISGLAYPDRFYAAAAYAGFGGSPNPSNQDIASRFSNDVALILYALYQQATVGPCNVPKPSLWNPVELGKWRRWQQLGNMVSTEAMRLAMRLFVKILEEEEPGWFSRASNSGLEPVADVQMNHNSIVGPIIENGNSIAETTTITAENGGLMETQDKDVVSEGLGSVVVYDQWISPPITGQRLRDDMSMQQQLSRTRCIYMVEITMVVT</sequence>
<dbReference type="GO" id="GO:0005737">
    <property type="term" value="C:cytoplasm"/>
    <property type="evidence" value="ECO:0007669"/>
    <property type="project" value="TreeGrafter"/>
</dbReference>
<proteinExistence type="inferred from homology"/>
<dbReference type="Gene3D" id="1.20.80.10">
    <property type="match status" value="1"/>
</dbReference>
<comment type="similarity">
    <text evidence="1">Belongs to the ACBP family.</text>
</comment>
<dbReference type="InterPro" id="IPR035984">
    <property type="entry name" value="Acyl-CoA-binding_sf"/>
</dbReference>
<dbReference type="GO" id="GO:0006631">
    <property type="term" value="P:fatty acid metabolic process"/>
    <property type="evidence" value="ECO:0007669"/>
    <property type="project" value="TreeGrafter"/>
</dbReference>
<organism evidence="4 5">
    <name type="scientific">Hibiscus syriacus</name>
    <name type="common">Rose of Sharon</name>
    <dbReference type="NCBI Taxonomy" id="106335"/>
    <lineage>
        <taxon>Eukaryota</taxon>
        <taxon>Viridiplantae</taxon>
        <taxon>Streptophyta</taxon>
        <taxon>Embryophyta</taxon>
        <taxon>Tracheophyta</taxon>
        <taxon>Spermatophyta</taxon>
        <taxon>Magnoliopsida</taxon>
        <taxon>eudicotyledons</taxon>
        <taxon>Gunneridae</taxon>
        <taxon>Pentapetalae</taxon>
        <taxon>rosids</taxon>
        <taxon>malvids</taxon>
        <taxon>Malvales</taxon>
        <taxon>Malvaceae</taxon>
        <taxon>Malvoideae</taxon>
        <taxon>Hibiscus</taxon>
    </lineage>
</organism>
<dbReference type="InterPro" id="IPR000582">
    <property type="entry name" value="Acyl-CoA-binding_protein"/>
</dbReference>
<keyword evidence="2" id="KW-0446">Lipid-binding</keyword>
<accession>A0A6A3B4E4</accession>
<reference evidence="4" key="1">
    <citation type="submission" date="2019-09" db="EMBL/GenBank/DDBJ databases">
        <title>Draft genome information of white flower Hibiscus syriacus.</title>
        <authorList>
            <person name="Kim Y.-M."/>
        </authorList>
    </citation>
    <scope>NUCLEOTIDE SEQUENCE [LARGE SCALE GENOMIC DNA]</scope>
    <source>
        <strain evidence="4">YM2019G1</strain>
    </source>
</reference>
<dbReference type="EMBL" id="VEPZ02000929">
    <property type="protein sequence ID" value="KAE8710547.1"/>
    <property type="molecule type" value="Genomic_DNA"/>
</dbReference>
<gene>
    <name evidence="4" type="ORF">F3Y22_tig00110321pilonHSYRG00364</name>
</gene>
<dbReference type="AlphaFoldDB" id="A0A6A3B4E4"/>
<name>A0A6A3B4E4_HIBSY</name>
<evidence type="ECO:0000313" key="4">
    <source>
        <dbReference type="EMBL" id="KAE8710547.1"/>
    </source>
</evidence>
<evidence type="ECO:0000256" key="2">
    <source>
        <dbReference type="ARBA" id="ARBA00023121"/>
    </source>
</evidence>
<protein>
    <submittedName>
        <fullName evidence="4">Acyl-CoA binding protein 4 isoform 3</fullName>
    </submittedName>
</protein>
<evidence type="ECO:0000313" key="5">
    <source>
        <dbReference type="Proteomes" id="UP000436088"/>
    </source>
</evidence>
<dbReference type="PANTHER" id="PTHR23310">
    <property type="entry name" value="ACYL-COA-BINDING PROTEIN, ACBP"/>
    <property type="match status" value="1"/>
</dbReference>
<keyword evidence="5" id="KW-1185">Reference proteome</keyword>
<dbReference type="SUPFAM" id="SSF47027">
    <property type="entry name" value="Acyl-CoA binding protein"/>
    <property type="match status" value="1"/>
</dbReference>
<dbReference type="Proteomes" id="UP000436088">
    <property type="component" value="Unassembled WGS sequence"/>
</dbReference>
<dbReference type="PROSITE" id="PS51228">
    <property type="entry name" value="ACB_2"/>
    <property type="match status" value="1"/>
</dbReference>
<comment type="caution">
    <text evidence="4">The sequence shown here is derived from an EMBL/GenBank/DDBJ whole genome shotgun (WGS) entry which is preliminary data.</text>
</comment>
<dbReference type="PANTHER" id="PTHR23310:SF77">
    <property type="entry name" value="LD25952P"/>
    <property type="match status" value="1"/>
</dbReference>
<feature type="domain" description="ACB" evidence="3">
    <location>
        <begin position="1"/>
        <end position="109"/>
    </location>
</feature>